<keyword evidence="9" id="KW-0812">Transmembrane</keyword>
<keyword evidence="9" id="KW-1133">Transmembrane helix</keyword>
<reference evidence="12 13" key="1">
    <citation type="submission" date="2018-07" db="EMBL/GenBank/DDBJ databases">
        <title>Chryseobacterium lacus sp. nov., isolated from lake water.</title>
        <authorList>
            <person name="Li C.-M."/>
        </authorList>
    </citation>
    <scope>NUCLEOTIDE SEQUENCE [LARGE SCALE GENOMIC DNA]</scope>
    <source>
        <strain evidence="12 13">YLOS41</strain>
    </source>
</reference>
<dbReference type="NCBIfam" id="TIGR01007">
    <property type="entry name" value="eps_fam"/>
    <property type="match status" value="1"/>
</dbReference>
<comment type="similarity">
    <text evidence="1">Belongs to the CpsD/CapB family.</text>
</comment>
<keyword evidence="13" id="KW-1185">Reference proteome</keyword>
<dbReference type="EC" id="2.7.10.2" evidence="2"/>
<comment type="caution">
    <text evidence="12">The sequence shown here is derived from an EMBL/GenBank/DDBJ whole genome shotgun (WGS) entry which is preliminary data.</text>
</comment>
<evidence type="ECO:0000259" key="10">
    <source>
        <dbReference type="Pfam" id="PF13614"/>
    </source>
</evidence>
<dbReference type="Pfam" id="PF13614">
    <property type="entry name" value="AAA_31"/>
    <property type="match status" value="1"/>
</dbReference>
<dbReference type="PANTHER" id="PTHR32309">
    <property type="entry name" value="TYROSINE-PROTEIN KINASE"/>
    <property type="match status" value="1"/>
</dbReference>
<keyword evidence="4" id="KW-0547">Nucleotide-binding</keyword>
<feature type="domain" description="AAA" evidence="10">
    <location>
        <begin position="583"/>
        <end position="724"/>
    </location>
</feature>
<dbReference type="GO" id="GO:0005524">
    <property type="term" value="F:ATP binding"/>
    <property type="evidence" value="ECO:0007669"/>
    <property type="project" value="UniProtKB-KW"/>
</dbReference>
<dbReference type="RefSeq" id="WP_114304553.1">
    <property type="nucleotide sequence ID" value="NZ_QPIE01000012.1"/>
</dbReference>
<protein>
    <recommendedName>
        <fullName evidence="2">non-specific protein-tyrosine kinase</fullName>
        <ecNumber evidence="2">2.7.10.2</ecNumber>
    </recommendedName>
</protein>
<dbReference type="PANTHER" id="PTHR32309:SF13">
    <property type="entry name" value="FERRIC ENTEROBACTIN TRANSPORT PROTEIN FEPE"/>
    <property type="match status" value="1"/>
</dbReference>
<proteinExistence type="inferred from homology"/>
<evidence type="ECO:0000256" key="8">
    <source>
        <dbReference type="ARBA" id="ARBA00051245"/>
    </source>
</evidence>
<dbReference type="EMBL" id="QPIE01000012">
    <property type="protein sequence ID" value="RCU42103.1"/>
    <property type="molecule type" value="Genomic_DNA"/>
</dbReference>
<evidence type="ECO:0000256" key="2">
    <source>
        <dbReference type="ARBA" id="ARBA00011903"/>
    </source>
</evidence>
<keyword evidence="7" id="KW-0829">Tyrosine-protein kinase</keyword>
<evidence type="ECO:0000256" key="6">
    <source>
        <dbReference type="ARBA" id="ARBA00022840"/>
    </source>
</evidence>
<feature type="transmembrane region" description="Helical" evidence="9">
    <location>
        <begin position="492"/>
        <end position="515"/>
    </location>
</feature>
<dbReference type="Proteomes" id="UP000252172">
    <property type="component" value="Unassembled WGS sequence"/>
</dbReference>
<organism evidence="12 13">
    <name type="scientific">Chryseobacterium lacus</name>
    <dbReference type="NCBI Taxonomy" id="2058346"/>
    <lineage>
        <taxon>Bacteria</taxon>
        <taxon>Pseudomonadati</taxon>
        <taxon>Bacteroidota</taxon>
        <taxon>Flavobacteriia</taxon>
        <taxon>Flavobacteriales</taxon>
        <taxon>Weeksellaceae</taxon>
        <taxon>Chryseobacterium group</taxon>
        <taxon>Chryseobacterium</taxon>
    </lineage>
</organism>
<evidence type="ECO:0000313" key="12">
    <source>
        <dbReference type="EMBL" id="RCU42103.1"/>
    </source>
</evidence>
<evidence type="ECO:0000256" key="7">
    <source>
        <dbReference type="ARBA" id="ARBA00023137"/>
    </source>
</evidence>
<dbReference type="InterPro" id="IPR027417">
    <property type="entry name" value="P-loop_NTPase"/>
</dbReference>
<dbReference type="Pfam" id="PF13807">
    <property type="entry name" value="GNVR"/>
    <property type="match status" value="1"/>
</dbReference>
<evidence type="ECO:0000259" key="11">
    <source>
        <dbReference type="Pfam" id="PF13807"/>
    </source>
</evidence>
<dbReference type="CDD" id="cd05387">
    <property type="entry name" value="BY-kinase"/>
    <property type="match status" value="1"/>
</dbReference>
<dbReference type="AlphaFoldDB" id="A0A368MW71"/>
<dbReference type="OrthoDB" id="9794577at2"/>
<evidence type="ECO:0000313" key="13">
    <source>
        <dbReference type="Proteomes" id="UP000252172"/>
    </source>
</evidence>
<evidence type="ECO:0000256" key="1">
    <source>
        <dbReference type="ARBA" id="ARBA00007316"/>
    </source>
</evidence>
<sequence length="784" mass="87551">MEYLDSTPAQEKNAGDLKRQIQRYLRYWPWFLGTVLLALTIAYIYLRYSTPQYLSKSSLYVQTTTGGKKGDFTGLSDMQAMALPSGFGTNEVDNEISIIQSKPLMLNVVKKLNLDVKLVKEGNIREVDWYVDAPVKGSVLELNNPRNFGSKEYTLTPLKGNAFKLSGGKKEISGYYGTPVKDDFGSFVLYRISGIPFTEPVKMVVTNPRIVADRLEASITVVIPQMKSSILELSRVGVDPVRSEDILNEIMAQYNAEGIRDRNAEAVATAKFVDERLDLITKELGGIESQKENFKEANRIADLQAQAQLSLQNASDNTKKLMDLSTQLEMVDAVLQAASSSSNEQLLPTNVGMPSGLDPIINEYNQLVITRNRTAKQATGANPSIQQFNKDIASMRDLIRDNLRKSKAGLQQAIGQIQGQINKSSGDLSRFPQQERMFRNIERQQNLKEALFLYLLQKREETSLAMAVTAPKAKVVNPAYTQGAPVAPKKNIVYLAAFLLGLLVPGAILYTRFALDTYVHNRKQIRQAIPDAVILGEIPNAGKDSDALIQYNDFSSFAEAFRIMFTNMKFMLKKVPQGQAPVILVTSSVKGEGKTTISINTALTLAQNRKVLLIGADIRNPQLKRFMEVTRIGLSDFLADVSMPVQQVIAVSPFSEKLDILHSGTIPPNPTELLDSPKFGTMLEELKTQYDYIVIDTAPVMMVSDSYSLMEHADLLLFVMRAEHTDKEMLEFADQLMHDKAKGKMGIVLNDVQDMHLSYGNKYGYGYYTESRSNKKSWLSRMKI</sequence>
<dbReference type="GO" id="GO:0005886">
    <property type="term" value="C:plasma membrane"/>
    <property type="evidence" value="ECO:0007669"/>
    <property type="project" value="TreeGrafter"/>
</dbReference>
<dbReference type="GO" id="GO:0004715">
    <property type="term" value="F:non-membrane spanning protein tyrosine kinase activity"/>
    <property type="evidence" value="ECO:0007669"/>
    <property type="project" value="UniProtKB-EC"/>
</dbReference>
<keyword evidence="3" id="KW-0808">Transferase</keyword>
<dbReference type="InterPro" id="IPR032807">
    <property type="entry name" value="GNVR"/>
</dbReference>
<dbReference type="InterPro" id="IPR005702">
    <property type="entry name" value="Wzc-like_C"/>
</dbReference>
<keyword evidence="5 12" id="KW-0418">Kinase</keyword>
<dbReference type="Gene3D" id="3.40.50.300">
    <property type="entry name" value="P-loop containing nucleotide triphosphate hydrolases"/>
    <property type="match status" value="1"/>
</dbReference>
<accession>A0A368MW71</accession>
<keyword evidence="9" id="KW-0472">Membrane</keyword>
<comment type="catalytic activity">
    <reaction evidence="8">
        <text>L-tyrosyl-[protein] + ATP = O-phospho-L-tyrosyl-[protein] + ADP + H(+)</text>
        <dbReference type="Rhea" id="RHEA:10596"/>
        <dbReference type="Rhea" id="RHEA-COMP:10136"/>
        <dbReference type="Rhea" id="RHEA-COMP:20101"/>
        <dbReference type="ChEBI" id="CHEBI:15378"/>
        <dbReference type="ChEBI" id="CHEBI:30616"/>
        <dbReference type="ChEBI" id="CHEBI:46858"/>
        <dbReference type="ChEBI" id="CHEBI:61978"/>
        <dbReference type="ChEBI" id="CHEBI:456216"/>
        <dbReference type="EC" id="2.7.10.2"/>
    </reaction>
</comment>
<dbReference type="SUPFAM" id="SSF52540">
    <property type="entry name" value="P-loop containing nucleoside triphosphate hydrolases"/>
    <property type="match status" value="1"/>
</dbReference>
<evidence type="ECO:0000256" key="9">
    <source>
        <dbReference type="SAM" id="Phobius"/>
    </source>
</evidence>
<feature type="domain" description="Tyrosine-protein kinase G-rich" evidence="11">
    <location>
        <begin position="433"/>
        <end position="512"/>
    </location>
</feature>
<dbReference type="InterPro" id="IPR050445">
    <property type="entry name" value="Bact_polysacc_biosynth/exp"/>
</dbReference>
<dbReference type="InterPro" id="IPR025669">
    <property type="entry name" value="AAA_dom"/>
</dbReference>
<gene>
    <name evidence="12" type="ORF">DQ356_11020</name>
</gene>
<feature type="transmembrane region" description="Helical" evidence="9">
    <location>
        <begin position="27"/>
        <end position="46"/>
    </location>
</feature>
<keyword evidence="6" id="KW-0067">ATP-binding</keyword>
<evidence type="ECO:0000256" key="3">
    <source>
        <dbReference type="ARBA" id="ARBA00022679"/>
    </source>
</evidence>
<evidence type="ECO:0000256" key="4">
    <source>
        <dbReference type="ARBA" id="ARBA00022741"/>
    </source>
</evidence>
<name>A0A368MW71_9FLAO</name>
<evidence type="ECO:0000256" key="5">
    <source>
        <dbReference type="ARBA" id="ARBA00022777"/>
    </source>
</evidence>